<feature type="region of interest" description="Disordered" evidence="1">
    <location>
        <begin position="1"/>
        <end position="50"/>
    </location>
</feature>
<proteinExistence type="predicted"/>
<evidence type="ECO:0000256" key="2">
    <source>
        <dbReference type="SAM" id="Phobius"/>
    </source>
</evidence>
<keyword evidence="2" id="KW-0472">Membrane</keyword>
<sequence length="161" mass="17216">MKGELRSQVPGDAGLDSVGTSSNAGSESILESLDKGDDVDDPLDTADVEEPSSGYLNDFLARAIGLQLGLYCQLRGISNGWRLYIGLGFGVKLACASGTLVCSGSILKYLDRGDDLEDSLGAVDMNDMRPNKNTRRLRFGLNLACASGKVVSIFFYLGFYT</sequence>
<keyword evidence="2" id="KW-0812">Transmembrane</keyword>
<reference evidence="3 4" key="1">
    <citation type="submission" date="2024-01" db="EMBL/GenBank/DDBJ databases">
        <authorList>
            <person name="Waweru B."/>
        </authorList>
    </citation>
    <scope>NUCLEOTIDE SEQUENCE [LARGE SCALE GENOMIC DNA]</scope>
</reference>
<feature type="compositionally biased region" description="Acidic residues" evidence="1">
    <location>
        <begin position="37"/>
        <end position="50"/>
    </location>
</feature>
<gene>
    <name evidence="3" type="ORF">DCAF_LOCUS1373</name>
</gene>
<evidence type="ECO:0000256" key="1">
    <source>
        <dbReference type="SAM" id="MobiDB-lite"/>
    </source>
</evidence>
<name>A0AAV1QQ75_9ROSI</name>
<dbReference type="Proteomes" id="UP001314170">
    <property type="component" value="Unassembled WGS sequence"/>
</dbReference>
<keyword evidence="2" id="KW-1133">Transmembrane helix</keyword>
<dbReference type="EMBL" id="CAWUPB010000131">
    <property type="protein sequence ID" value="CAK7323743.1"/>
    <property type="molecule type" value="Genomic_DNA"/>
</dbReference>
<keyword evidence="4" id="KW-1185">Reference proteome</keyword>
<accession>A0AAV1QQ75</accession>
<evidence type="ECO:0000313" key="3">
    <source>
        <dbReference type="EMBL" id="CAK7323743.1"/>
    </source>
</evidence>
<dbReference type="AlphaFoldDB" id="A0AAV1QQ75"/>
<evidence type="ECO:0000313" key="4">
    <source>
        <dbReference type="Proteomes" id="UP001314170"/>
    </source>
</evidence>
<protein>
    <submittedName>
        <fullName evidence="3">Uncharacterized protein</fullName>
    </submittedName>
</protein>
<feature type="transmembrane region" description="Helical" evidence="2">
    <location>
        <begin position="139"/>
        <end position="159"/>
    </location>
</feature>
<organism evidence="3 4">
    <name type="scientific">Dovyalis caffra</name>
    <dbReference type="NCBI Taxonomy" id="77055"/>
    <lineage>
        <taxon>Eukaryota</taxon>
        <taxon>Viridiplantae</taxon>
        <taxon>Streptophyta</taxon>
        <taxon>Embryophyta</taxon>
        <taxon>Tracheophyta</taxon>
        <taxon>Spermatophyta</taxon>
        <taxon>Magnoliopsida</taxon>
        <taxon>eudicotyledons</taxon>
        <taxon>Gunneridae</taxon>
        <taxon>Pentapetalae</taxon>
        <taxon>rosids</taxon>
        <taxon>fabids</taxon>
        <taxon>Malpighiales</taxon>
        <taxon>Salicaceae</taxon>
        <taxon>Flacourtieae</taxon>
        <taxon>Dovyalis</taxon>
    </lineage>
</organism>
<comment type="caution">
    <text evidence="3">The sequence shown here is derived from an EMBL/GenBank/DDBJ whole genome shotgun (WGS) entry which is preliminary data.</text>
</comment>